<accession>A0A9J6BIE1</accession>
<dbReference type="PROSITE" id="PS50157">
    <property type="entry name" value="ZINC_FINGER_C2H2_2"/>
    <property type="match status" value="7"/>
</dbReference>
<dbReference type="InterPro" id="IPR029058">
    <property type="entry name" value="AB_hydrolase_fold"/>
</dbReference>
<feature type="domain" description="C2H2-type" evidence="6">
    <location>
        <begin position="71"/>
        <end position="99"/>
    </location>
</feature>
<sequence>MKNFTFHQERVFVAIINSENNQGNTKMNNLKIFKSKTELKCKICLKILASEISLNSHMKNKHSNDPRVKIYHCDYCGMKYFLKERLIRHMKLKHQGRKTIKFECDFDGKTFMTRQKFLSHIKSHKSYENCDICGNKVKHLKEHKKFMHSKNDKNFQCHLCNKIFKLNGVLQKHIKTHNKQYQCKICGHKFAVIGKLNQHMKYHDGQFKCKICFKKFTQQGHLRNHMKTHAENRPKPFKCELCEYSTDIKQSLERHLETHDENREKFLKCNQCDYKTDNKYKLKVHFQIHNPNREKFPCLYCNYEAIQRGSLKRHLKTQHDPNRIVLLPLSRKLNQKTWNSTFNTTFESQGCSNSTKVSFIVHGWTEGLYKSLWIPHVVKNMLNHFNGCVIVMDYSIYAAQDYFYYLVANYQIFVKLLVKKLKHVGHPERINMFGFSFGARLCAGAGAQINDTQGPLIPRIDLCDPAGKIFKNYLEKNLKSSIFLGPGFDGSAISIDPKLASKNTACIDTSTSYGTHIYNCHQNFLMGHCGIAQDGALSYPKGSHGLCPYFYNSSFINDFVPVNYYNCQSNPVSAQVNSTLSEGVILGVRNTVFSSGQIFITTAKCYPYVVVNNTINNFPNETSACPNDIYLPVINVFSP</sequence>
<dbReference type="FunFam" id="3.30.160.60:FF:000065">
    <property type="entry name" value="B-cell CLL/lymphoma 6, member B"/>
    <property type="match status" value="1"/>
</dbReference>
<evidence type="ECO:0000256" key="1">
    <source>
        <dbReference type="ARBA" id="ARBA00022723"/>
    </source>
</evidence>
<keyword evidence="2" id="KW-0677">Repeat</keyword>
<proteinExistence type="predicted"/>
<comment type="caution">
    <text evidence="7">The sequence shown here is derived from an EMBL/GenBank/DDBJ whole genome shotgun (WGS) entry which is preliminary data.</text>
</comment>
<feature type="domain" description="C2H2-type" evidence="6">
    <location>
        <begin position="237"/>
        <end position="264"/>
    </location>
</feature>
<feature type="domain" description="C2H2-type" evidence="6">
    <location>
        <begin position="267"/>
        <end position="294"/>
    </location>
</feature>
<dbReference type="SMART" id="SM00355">
    <property type="entry name" value="ZnF_C2H2"/>
    <property type="match status" value="10"/>
</dbReference>
<evidence type="ECO:0000259" key="6">
    <source>
        <dbReference type="PROSITE" id="PS50157"/>
    </source>
</evidence>
<organism evidence="7 8">
    <name type="scientific">Polypedilum vanderplanki</name>
    <name type="common">Sleeping chironomid midge</name>
    <dbReference type="NCBI Taxonomy" id="319348"/>
    <lineage>
        <taxon>Eukaryota</taxon>
        <taxon>Metazoa</taxon>
        <taxon>Ecdysozoa</taxon>
        <taxon>Arthropoda</taxon>
        <taxon>Hexapoda</taxon>
        <taxon>Insecta</taxon>
        <taxon>Pterygota</taxon>
        <taxon>Neoptera</taxon>
        <taxon>Endopterygota</taxon>
        <taxon>Diptera</taxon>
        <taxon>Nematocera</taxon>
        <taxon>Chironomoidea</taxon>
        <taxon>Chironomidae</taxon>
        <taxon>Chironominae</taxon>
        <taxon>Polypedilum</taxon>
        <taxon>Polypedilum</taxon>
    </lineage>
</organism>
<dbReference type="GO" id="GO:0005634">
    <property type="term" value="C:nucleus"/>
    <property type="evidence" value="ECO:0007669"/>
    <property type="project" value="TreeGrafter"/>
</dbReference>
<dbReference type="GO" id="GO:0016298">
    <property type="term" value="F:lipase activity"/>
    <property type="evidence" value="ECO:0007669"/>
    <property type="project" value="InterPro"/>
</dbReference>
<feature type="domain" description="C2H2-type" evidence="6">
    <location>
        <begin position="155"/>
        <end position="182"/>
    </location>
</feature>
<dbReference type="SUPFAM" id="SSF53474">
    <property type="entry name" value="alpha/beta-Hydrolases"/>
    <property type="match status" value="1"/>
</dbReference>
<dbReference type="OrthoDB" id="6077919at2759"/>
<dbReference type="PANTHER" id="PTHR24409:SF295">
    <property type="entry name" value="AZ2-RELATED"/>
    <property type="match status" value="1"/>
</dbReference>
<evidence type="ECO:0000256" key="4">
    <source>
        <dbReference type="ARBA" id="ARBA00022833"/>
    </source>
</evidence>
<dbReference type="GO" id="GO:0000977">
    <property type="term" value="F:RNA polymerase II transcription regulatory region sequence-specific DNA binding"/>
    <property type="evidence" value="ECO:0007669"/>
    <property type="project" value="TreeGrafter"/>
</dbReference>
<dbReference type="InterPro" id="IPR013818">
    <property type="entry name" value="Lipase"/>
</dbReference>
<protein>
    <recommendedName>
        <fullName evidence="6">C2H2-type domain-containing protein</fullName>
    </recommendedName>
</protein>
<evidence type="ECO:0000313" key="7">
    <source>
        <dbReference type="EMBL" id="KAG5669482.1"/>
    </source>
</evidence>
<dbReference type="AlphaFoldDB" id="A0A9J6BIE1"/>
<keyword evidence="1" id="KW-0479">Metal-binding</keyword>
<dbReference type="GO" id="GO:0008270">
    <property type="term" value="F:zinc ion binding"/>
    <property type="evidence" value="ECO:0007669"/>
    <property type="project" value="UniProtKB-KW"/>
</dbReference>
<dbReference type="PROSITE" id="PS00028">
    <property type="entry name" value="ZINC_FINGER_C2H2_1"/>
    <property type="match status" value="5"/>
</dbReference>
<name>A0A9J6BIE1_POLVA</name>
<dbReference type="SUPFAM" id="SSF57667">
    <property type="entry name" value="beta-beta-alpha zinc fingers"/>
    <property type="match status" value="4"/>
</dbReference>
<dbReference type="Gene3D" id="3.40.50.1820">
    <property type="entry name" value="alpha/beta hydrolase"/>
    <property type="match status" value="1"/>
</dbReference>
<dbReference type="PANTHER" id="PTHR24409">
    <property type="entry name" value="ZINC FINGER PROTEIN 142"/>
    <property type="match status" value="1"/>
</dbReference>
<keyword evidence="3 5" id="KW-0863">Zinc-finger</keyword>
<keyword evidence="8" id="KW-1185">Reference proteome</keyword>
<dbReference type="InterPro" id="IPR036236">
    <property type="entry name" value="Znf_C2H2_sf"/>
</dbReference>
<evidence type="ECO:0000256" key="3">
    <source>
        <dbReference type="ARBA" id="ARBA00022771"/>
    </source>
</evidence>
<gene>
    <name evidence="7" type="ORF">PVAND_017369</name>
</gene>
<dbReference type="InterPro" id="IPR013087">
    <property type="entry name" value="Znf_C2H2_type"/>
</dbReference>
<feature type="domain" description="C2H2-type" evidence="6">
    <location>
        <begin position="207"/>
        <end position="234"/>
    </location>
</feature>
<feature type="domain" description="C2H2-type" evidence="6">
    <location>
        <begin position="39"/>
        <end position="67"/>
    </location>
</feature>
<dbReference type="GO" id="GO:0000981">
    <property type="term" value="F:DNA-binding transcription factor activity, RNA polymerase II-specific"/>
    <property type="evidence" value="ECO:0007669"/>
    <property type="project" value="TreeGrafter"/>
</dbReference>
<dbReference type="Gene3D" id="3.30.160.60">
    <property type="entry name" value="Classic Zinc Finger"/>
    <property type="match status" value="6"/>
</dbReference>
<evidence type="ECO:0000256" key="2">
    <source>
        <dbReference type="ARBA" id="ARBA00022737"/>
    </source>
</evidence>
<dbReference type="Pfam" id="PF00096">
    <property type="entry name" value="zf-C2H2"/>
    <property type="match status" value="3"/>
</dbReference>
<dbReference type="Pfam" id="PF00151">
    <property type="entry name" value="Lipase"/>
    <property type="match status" value="1"/>
</dbReference>
<evidence type="ECO:0000313" key="8">
    <source>
        <dbReference type="Proteomes" id="UP001107558"/>
    </source>
</evidence>
<feature type="domain" description="C2H2-type" evidence="6">
    <location>
        <begin position="181"/>
        <end position="208"/>
    </location>
</feature>
<evidence type="ECO:0000256" key="5">
    <source>
        <dbReference type="PROSITE-ProRule" id="PRU00042"/>
    </source>
</evidence>
<dbReference type="Proteomes" id="UP001107558">
    <property type="component" value="Chromosome 4"/>
</dbReference>
<reference evidence="7" key="1">
    <citation type="submission" date="2021-03" db="EMBL/GenBank/DDBJ databases">
        <title>Chromosome level genome of the anhydrobiotic midge Polypedilum vanderplanki.</title>
        <authorList>
            <person name="Yoshida Y."/>
            <person name="Kikawada T."/>
            <person name="Gusev O."/>
        </authorList>
    </citation>
    <scope>NUCLEOTIDE SEQUENCE</scope>
    <source>
        <strain evidence="7">NIAS01</strain>
        <tissue evidence="7">Whole body or cell culture</tissue>
    </source>
</reference>
<dbReference type="FunFam" id="3.30.160.60:FF:000446">
    <property type="entry name" value="Zinc finger protein"/>
    <property type="match status" value="1"/>
</dbReference>
<keyword evidence="4" id="KW-0862">Zinc</keyword>
<dbReference type="EMBL" id="JADBJN010000004">
    <property type="protein sequence ID" value="KAG5669482.1"/>
    <property type="molecule type" value="Genomic_DNA"/>
</dbReference>